<dbReference type="AlphaFoldDB" id="A0A1H5TU79"/>
<keyword evidence="2" id="KW-0813">Transport</keyword>
<accession>A0A1H5TU79</accession>
<organism evidence="11 12">
    <name type="scientific">Halobellus limi</name>
    <dbReference type="NCBI Taxonomy" id="699433"/>
    <lineage>
        <taxon>Archaea</taxon>
        <taxon>Methanobacteriati</taxon>
        <taxon>Methanobacteriota</taxon>
        <taxon>Stenosarchaea group</taxon>
        <taxon>Halobacteria</taxon>
        <taxon>Halobacteriales</taxon>
        <taxon>Haloferacaceae</taxon>
        <taxon>Halobellus</taxon>
    </lineage>
</organism>
<reference evidence="10 13" key="2">
    <citation type="journal article" date="2019" name="Nat. Commun.">
        <title>A new type of DNA phosphorothioation-based antiviral system in archaea.</title>
        <authorList>
            <person name="Xiong L."/>
            <person name="Liu S."/>
            <person name="Chen S."/>
            <person name="Xiao Y."/>
            <person name="Zhu B."/>
            <person name="Gao Y."/>
            <person name="Zhang Y."/>
            <person name="Chen B."/>
            <person name="Luo J."/>
            <person name="Deng Z."/>
            <person name="Chen X."/>
            <person name="Wang L."/>
            <person name="Chen S."/>
        </authorList>
    </citation>
    <scope>NUCLEOTIDE SEQUENCE [LARGE SCALE GENOMIC DNA]</scope>
    <source>
        <strain evidence="10 13">CGMCC 1.10331</strain>
    </source>
</reference>
<keyword evidence="5 7" id="KW-1133">Transmembrane helix</keyword>
<dbReference type="Proteomes" id="UP000296733">
    <property type="component" value="Chromosome"/>
</dbReference>
<dbReference type="Pfam" id="PF12704">
    <property type="entry name" value="MacB_PCD"/>
    <property type="match status" value="1"/>
</dbReference>
<dbReference type="GeneID" id="39857590"/>
<gene>
    <name evidence="10" type="ORF">DV707_05845</name>
    <name evidence="11" type="ORF">SAMN04488133_0380</name>
</gene>
<evidence type="ECO:0000256" key="5">
    <source>
        <dbReference type="ARBA" id="ARBA00022989"/>
    </source>
</evidence>
<evidence type="ECO:0000313" key="12">
    <source>
        <dbReference type="Proteomes" id="UP000236740"/>
    </source>
</evidence>
<comment type="subcellular location">
    <subcellularLocation>
        <location evidence="1">Cell membrane</location>
        <topology evidence="1">Multi-pass membrane protein</topology>
    </subcellularLocation>
</comment>
<proteinExistence type="predicted"/>
<dbReference type="KEGG" id="hlm:DV707_05845"/>
<feature type="domain" description="ABC3 transporter permease C-terminal" evidence="8">
    <location>
        <begin position="285"/>
        <end position="404"/>
    </location>
</feature>
<sequence>MWLLSKLRAVVGIAVQQLRHDRGRTVLAVIGICLAVLSMTLLGSVGLGVIETGEEKFDESGRDLWVTGGPVQLSPGSVGGFENTVYDAHPMAENISAREDVNTAVPLAFQTVYISANGSEFDTLIGTGAPARGGSVRITEGSGFSSRDTHYADGTYDGPMTHEVVISPQTAELYDVGVNDTLYIGGSIGGARNNEFRIVGVSPTFSRFLGTPTVVLHLSELQELTGQTANDKATMITVDVADDADVARVERDLQAAYPEYDVRTNREQLQATLERQAVLLAAGGSLVVLAAIAGIALTTNLLLSLVYQQRRILAALRAQGATASTLVGVVGTQAILLSLAGGLLGAALTVPAIRVLNVVAETVVGFENVVSVQPRILLAGIAVALVIGIGGALVAGWRVSRLSPLEELS</sequence>
<evidence type="ECO:0000256" key="7">
    <source>
        <dbReference type="SAM" id="Phobius"/>
    </source>
</evidence>
<dbReference type="InterPro" id="IPR025857">
    <property type="entry name" value="MacB_PCD"/>
</dbReference>
<keyword evidence="6 7" id="KW-0472">Membrane</keyword>
<dbReference type="PANTHER" id="PTHR43738:SF1">
    <property type="entry name" value="HEMIN TRANSPORT SYSTEM PERMEASE PROTEIN HRTB-RELATED"/>
    <property type="match status" value="1"/>
</dbReference>
<evidence type="ECO:0000313" key="11">
    <source>
        <dbReference type="EMBL" id="SEF66336.1"/>
    </source>
</evidence>
<feature type="transmembrane region" description="Helical" evidence="7">
    <location>
        <begin position="26"/>
        <end position="50"/>
    </location>
</feature>
<keyword evidence="4 7" id="KW-0812">Transmembrane</keyword>
<dbReference type="InterPro" id="IPR051125">
    <property type="entry name" value="ABC-4/HrtB_transporter"/>
</dbReference>
<evidence type="ECO:0000256" key="6">
    <source>
        <dbReference type="ARBA" id="ARBA00023136"/>
    </source>
</evidence>
<evidence type="ECO:0000313" key="10">
    <source>
        <dbReference type="EMBL" id="QCC47229.1"/>
    </source>
</evidence>
<evidence type="ECO:0000256" key="3">
    <source>
        <dbReference type="ARBA" id="ARBA00022475"/>
    </source>
</evidence>
<reference evidence="11 12" key="1">
    <citation type="submission" date="2016-10" db="EMBL/GenBank/DDBJ databases">
        <authorList>
            <person name="de Groot N.N."/>
        </authorList>
    </citation>
    <scope>NUCLEOTIDE SEQUENCE [LARGE SCALE GENOMIC DNA]</scope>
    <source>
        <strain evidence="11 12">CGMCC 1.10331</strain>
    </source>
</reference>
<evidence type="ECO:0000256" key="4">
    <source>
        <dbReference type="ARBA" id="ARBA00022692"/>
    </source>
</evidence>
<dbReference type="PANTHER" id="PTHR43738">
    <property type="entry name" value="ABC TRANSPORTER, MEMBRANE PROTEIN"/>
    <property type="match status" value="1"/>
</dbReference>
<dbReference type="EMBL" id="FNVN01000001">
    <property type="protein sequence ID" value="SEF66336.1"/>
    <property type="molecule type" value="Genomic_DNA"/>
</dbReference>
<dbReference type="GO" id="GO:0005886">
    <property type="term" value="C:plasma membrane"/>
    <property type="evidence" value="ECO:0007669"/>
    <property type="project" value="UniProtKB-SubCell"/>
</dbReference>
<evidence type="ECO:0000259" key="9">
    <source>
        <dbReference type="Pfam" id="PF12704"/>
    </source>
</evidence>
<dbReference type="OrthoDB" id="163559at2157"/>
<dbReference type="Pfam" id="PF02687">
    <property type="entry name" value="FtsX"/>
    <property type="match status" value="1"/>
</dbReference>
<feature type="transmembrane region" description="Helical" evidence="7">
    <location>
        <begin position="376"/>
        <end position="397"/>
    </location>
</feature>
<dbReference type="RefSeq" id="WP_103990171.1">
    <property type="nucleotide sequence ID" value="NZ_CP031311.1"/>
</dbReference>
<feature type="transmembrane region" description="Helical" evidence="7">
    <location>
        <begin position="278"/>
        <end position="305"/>
    </location>
</feature>
<keyword evidence="3" id="KW-1003">Cell membrane</keyword>
<feature type="domain" description="MacB-like periplasmic core" evidence="9">
    <location>
        <begin position="25"/>
        <end position="255"/>
    </location>
</feature>
<evidence type="ECO:0000256" key="2">
    <source>
        <dbReference type="ARBA" id="ARBA00022448"/>
    </source>
</evidence>
<name>A0A1H5TU79_9EURY</name>
<evidence type="ECO:0000256" key="1">
    <source>
        <dbReference type="ARBA" id="ARBA00004651"/>
    </source>
</evidence>
<evidence type="ECO:0000313" key="13">
    <source>
        <dbReference type="Proteomes" id="UP000296733"/>
    </source>
</evidence>
<dbReference type="InterPro" id="IPR003838">
    <property type="entry name" value="ABC3_permease_C"/>
</dbReference>
<dbReference type="Proteomes" id="UP000236740">
    <property type="component" value="Unassembled WGS sequence"/>
</dbReference>
<evidence type="ECO:0000259" key="8">
    <source>
        <dbReference type="Pfam" id="PF02687"/>
    </source>
</evidence>
<dbReference type="EMBL" id="CP031311">
    <property type="protein sequence ID" value="QCC47229.1"/>
    <property type="molecule type" value="Genomic_DNA"/>
</dbReference>
<feature type="transmembrane region" description="Helical" evidence="7">
    <location>
        <begin position="326"/>
        <end position="356"/>
    </location>
</feature>
<keyword evidence="12" id="KW-1185">Reference proteome</keyword>
<protein>
    <submittedName>
        <fullName evidence="10">ABC transporter permease</fullName>
    </submittedName>
    <submittedName>
        <fullName evidence="11">ABC-type antimicrobial peptide transport system, permease component</fullName>
    </submittedName>
</protein>